<dbReference type="OrthoDB" id="531008at2759"/>
<keyword evidence="3" id="KW-1185">Reference proteome</keyword>
<dbReference type="Proteomes" id="UP000747110">
    <property type="component" value="Unassembled WGS sequence"/>
</dbReference>
<evidence type="ECO:0000313" key="2">
    <source>
        <dbReference type="EMBL" id="GIL88154.1"/>
    </source>
</evidence>
<organism evidence="2 3">
    <name type="scientific">Volvox reticuliferus</name>
    <dbReference type="NCBI Taxonomy" id="1737510"/>
    <lineage>
        <taxon>Eukaryota</taxon>
        <taxon>Viridiplantae</taxon>
        <taxon>Chlorophyta</taxon>
        <taxon>core chlorophytes</taxon>
        <taxon>Chlorophyceae</taxon>
        <taxon>CS clade</taxon>
        <taxon>Chlamydomonadales</taxon>
        <taxon>Volvocaceae</taxon>
        <taxon>Volvox</taxon>
    </lineage>
</organism>
<accession>A0A8J4CTA1</accession>
<name>A0A8J4CTA1_9CHLO</name>
<evidence type="ECO:0000313" key="3">
    <source>
        <dbReference type="Proteomes" id="UP000747110"/>
    </source>
</evidence>
<comment type="caution">
    <text evidence="2">The sequence shown here is derived from an EMBL/GenBank/DDBJ whole genome shotgun (WGS) entry which is preliminary data.</text>
</comment>
<evidence type="ECO:0000256" key="1">
    <source>
        <dbReference type="SAM" id="MobiDB-lite"/>
    </source>
</evidence>
<dbReference type="EMBL" id="BNCP01000043">
    <property type="protein sequence ID" value="GIL88154.1"/>
    <property type="molecule type" value="Genomic_DNA"/>
</dbReference>
<gene>
    <name evidence="2" type="ORF">Vretifemale_16244</name>
</gene>
<reference evidence="2" key="1">
    <citation type="journal article" date="2021" name="Proc. Natl. Acad. Sci. U.S.A.">
        <title>Three genomes in the algal genus Volvox reveal the fate of a haploid sex-determining region after a transition to homothallism.</title>
        <authorList>
            <person name="Yamamoto K."/>
            <person name="Hamaji T."/>
            <person name="Kawai-Toyooka H."/>
            <person name="Matsuzaki R."/>
            <person name="Takahashi F."/>
            <person name="Nishimura Y."/>
            <person name="Kawachi M."/>
            <person name="Noguchi H."/>
            <person name="Minakuchi Y."/>
            <person name="Umen J.G."/>
            <person name="Toyoda A."/>
            <person name="Nozaki H."/>
        </authorList>
    </citation>
    <scope>NUCLEOTIDE SEQUENCE</scope>
    <source>
        <strain evidence="2">NIES-3786</strain>
    </source>
</reference>
<feature type="compositionally biased region" description="Basic and acidic residues" evidence="1">
    <location>
        <begin position="184"/>
        <end position="193"/>
    </location>
</feature>
<sequence>MATASSPLFSCLLGCSTQISASEGLSCTRPPAASCGMDPTASPQQRRWYAVLAELQSAGKPNAAPETDHELVARLLREALQCVQGDEQWNCSGIAQMLQRALEMSERGSVQSARKAAVGLLDFHKMVEKYRQVVASRTKSSSSGHSTGSGKHQCSDDMDSDFSEDACGPLKRQRTGGLEESSAADDHHNDHRASEFAVPHLPAKKAPHAASISHAFSSTSASVISPSIVWSGSIWQNAPNGRDLVYCKISVPLPADCAKELADCQHLEVVQLAPRRGVKLGRHRVCKCTIVEPSAAQLTKLKSMAQKELVALVPLESHGLIIVPYLDNAGSVRMVCFCLTL</sequence>
<protein>
    <submittedName>
        <fullName evidence="2">Uncharacterized protein</fullName>
    </submittedName>
</protein>
<feature type="compositionally biased region" description="Low complexity" evidence="1">
    <location>
        <begin position="138"/>
        <end position="152"/>
    </location>
</feature>
<proteinExistence type="predicted"/>
<dbReference type="AlphaFoldDB" id="A0A8J4CTA1"/>
<feature type="region of interest" description="Disordered" evidence="1">
    <location>
        <begin position="134"/>
        <end position="193"/>
    </location>
</feature>